<comment type="caution">
    <text evidence="2">The sequence shown here is derived from an EMBL/GenBank/DDBJ whole genome shotgun (WGS) entry which is preliminary data.</text>
</comment>
<evidence type="ECO:0000256" key="1">
    <source>
        <dbReference type="SAM" id="SignalP"/>
    </source>
</evidence>
<keyword evidence="3" id="KW-1185">Reference proteome</keyword>
<organism evidence="2 3">
    <name type="scientific">Gordonia soli NBRC 108243</name>
    <dbReference type="NCBI Taxonomy" id="1223545"/>
    <lineage>
        <taxon>Bacteria</taxon>
        <taxon>Bacillati</taxon>
        <taxon>Actinomycetota</taxon>
        <taxon>Actinomycetes</taxon>
        <taxon>Mycobacteriales</taxon>
        <taxon>Gordoniaceae</taxon>
        <taxon>Gordonia</taxon>
    </lineage>
</organism>
<dbReference type="EMBL" id="BANX01000017">
    <property type="protein sequence ID" value="GAC68712.1"/>
    <property type="molecule type" value="Genomic_DNA"/>
</dbReference>
<dbReference type="AlphaFoldDB" id="M0QMR7"/>
<reference evidence="2 3" key="1">
    <citation type="submission" date="2013-01" db="EMBL/GenBank/DDBJ databases">
        <title>Whole genome shotgun sequence of Gordonia soli NBRC 108243.</title>
        <authorList>
            <person name="Isaki-Nakamura S."/>
            <person name="Hosoyama A."/>
            <person name="Tsuchikane K."/>
            <person name="Ando Y."/>
            <person name="Baba S."/>
            <person name="Ohji S."/>
            <person name="Hamada M."/>
            <person name="Tamura T."/>
            <person name="Yamazoe A."/>
            <person name="Yamazaki S."/>
            <person name="Fujita N."/>
        </authorList>
    </citation>
    <scope>NUCLEOTIDE SEQUENCE [LARGE SCALE GENOMIC DNA]</scope>
    <source>
        <strain evidence="2 3">NBRC 108243</strain>
    </source>
</reference>
<dbReference type="Proteomes" id="UP000011666">
    <property type="component" value="Unassembled WGS sequence"/>
</dbReference>
<sequence>MKRTILAGVVAAAAAVGVAGAIAPGTAQAATIFSSQFSPNGWGNTFDDEKGQAGTYSTTRVSDTDGSLQFETSATTPRQASYKAVNKIPLTTAIGKTLSFEKTEGNANWQIRVTGANTGSGDGFLTLVWSAPDAAGKYSAGDSNKWWATRALPGFARGETGTLEELTKAANTEGKTAVVNHYGISSQPGTPGGKVNVDGVQFNGDTTNFAHVGGAGTGSLDGLIPR</sequence>
<keyword evidence="1" id="KW-0732">Signal</keyword>
<name>M0QMR7_9ACTN</name>
<accession>M0QMR7</accession>
<dbReference type="eggNOG" id="ENOG5031EFB">
    <property type="taxonomic scope" value="Bacteria"/>
</dbReference>
<evidence type="ECO:0000313" key="3">
    <source>
        <dbReference type="Proteomes" id="UP000011666"/>
    </source>
</evidence>
<proteinExistence type="predicted"/>
<gene>
    <name evidence="2" type="ORF">GS4_17_01000</name>
</gene>
<feature type="signal peptide" evidence="1">
    <location>
        <begin position="1"/>
        <end position="29"/>
    </location>
</feature>
<feature type="chain" id="PRO_5004005032" evidence="1">
    <location>
        <begin position="30"/>
        <end position="226"/>
    </location>
</feature>
<protein>
    <submittedName>
        <fullName evidence="2">Uncharacterized protein</fullName>
    </submittedName>
</protein>
<evidence type="ECO:0000313" key="2">
    <source>
        <dbReference type="EMBL" id="GAC68712.1"/>
    </source>
</evidence>
<dbReference type="OrthoDB" id="4373876at2"/>